<sequence length="734" mass="85452">MSNSLIQQYMYKKVKKGLLLEGEGSDAAFGTPNLDEQFIQTNLQPLLSDELKKEDDPPSFHLLQPETGELVIGQAQLLLSERSVFTHQYIIPTERKEEWLRSPEKIFQTQFVSNYDEGREIALEELSDIPREKAENIFRKKQELFYSLKIDESIFKKLLYACLAAAESAKTVYISLDIPLTEQNRHAVALLELLYIHLPYAAREVFGAVSFQKAAAKQKNVHLMFVEQGSIRLRNHVFENQFVFDFTTKRISGVDMEGQKHEYLDFAYDALQTASKMDDFFLFAERALKGLKLNDQLNISYYDRLCAIYLLDVMDYDGYERDKLGILQLLLALLQKNHKEKSEIIEIAGKILQREKLQKDGMITKEYMKAVFDIHQITGLVEAVEFTVRTLAYYHEEPLCKELWSMLDKYPRLYKHVLTFMDDIKGSYQEVISLHLDDKLSQRQSLEAYLSNMANLLHAHVFFIDDKEFVKRVKKRLLIEVKISSRPFAIAEKFFDFLWQNSIHPAFVRAVMPDIKLELLKLAQLERLQLEDVRIFGELFLSAHAMEDSALYKKGVEGEIFGLLHALHAAFFEKIDHVESLTELVDSYLLEDTKQAGKNMIKEGGLFQPFERLVLFFQSSEGRRIEHDKLFAFLAIYSSETQMLEYIMWSYKKYGMQDGNYVRALKGYLVGDRNSIWKNKDYQRKLKAIRSQSFKKLLKEVKRKRSGKFSLLFGKYGFFFVLLVLLAAGGFLFI</sequence>
<keyword evidence="1" id="KW-1133">Transmembrane helix</keyword>
<accession>A0A3S2W4W1</accession>
<evidence type="ECO:0000259" key="3">
    <source>
        <dbReference type="Pfam" id="PF20014"/>
    </source>
</evidence>
<keyword evidence="1" id="KW-0812">Transmembrane</keyword>
<comment type="caution">
    <text evidence="4">The sequence shown here is derived from an EMBL/GenBank/DDBJ whole genome shotgun (WGS) entry which is preliminary data.</text>
</comment>
<dbReference type="InterPro" id="IPR045401">
    <property type="entry name" value="GAP1-M"/>
</dbReference>
<feature type="domain" description="GTPase-associated protein 1 middle" evidence="3">
    <location>
        <begin position="147"/>
        <end position="247"/>
    </location>
</feature>
<dbReference type="Proteomes" id="UP000288024">
    <property type="component" value="Unassembled WGS sequence"/>
</dbReference>
<evidence type="ECO:0000259" key="2">
    <source>
        <dbReference type="Pfam" id="PF20013"/>
    </source>
</evidence>
<dbReference type="Pfam" id="PF20013">
    <property type="entry name" value="GAP1-N2"/>
    <property type="match status" value="1"/>
</dbReference>
<dbReference type="EMBL" id="RZTZ01000003">
    <property type="protein sequence ID" value="RVT63782.1"/>
    <property type="molecule type" value="Genomic_DNA"/>
</dbReference>
<feature type="transmembrane region" description="Helical" evidence="1">
    <location>
        <begin position="712"/>
        <end position="733"/>
    </location>
</feature>
<protein>
    <submittedName>
        <fullName evidence="4">Uncharacterized protein</fullName>
    </submittedName>
</protein>
<evidence type="ECO:0000256" key="1">
    <source>
        <dbReference type="SAM" id="Phobius"/>
    </source>
</evidence>
<gene>
    <name evidence="4" type="ORF">EM808_11015</name>
</gene>
<dbReference type="AlphaFoldDB" id="A0A3S2W4W1"/>
<dbReference type="RefSeq" id="WP_127738258.1">
    <property type="nucleotide sequence ID" value="NZ_RZTZ01000003.1"/>
</dbReference>
<organism evidence="4 5">
    <name type="scientific">Niallia taxi</name>
    <dbReference type="NCBI Taxonomy" id="2499688"/>
    <lineage>
        <taxon>Bacteria</taxon>
        <taxon>Bacillati</taxon>
        <taxon>Bacillota</taxon>
        <taxon>Bacilli</taxon>
        <taxon>Bacillales</taxon>
        <taxon>Bacillaceae</taxon>
        <taxon>Niallia</taxon>
    </lineage>
</organism>
<proteinExistence type="predicted"/>
<keyword evidence="5" id="KW-1185">Reference proteome</keyword>
<dbReference type="InterPro" id="IPR045402">
    <property type="entry name" value="GAP1-N2"/>
</dbReference>
<evidence type="ECO:0000313" key="5">
    <source>
        <dbReference type="Proteomes" id="UP000288024"/>
    </source>
</evidence>
<evidence type="ECO:0000313" key="4">
    <source>
        <dbReference type="EMBL" id="RVT63782.1"/>
    </source>
</evidence>
<reference evidence="4 5" key="1">
    <citation type="submission" date="2019-01" db="EMBL/GenBank/DDBJ databases">
        <title>Bacillus sp. M5HDSG1-1, whole genome shotgun sequence.</title>
        <authorList>
            <person name="Tuo L."/>
        </authorList>
    </citation>
    <scope>NUCLEOTIDE SEQUENCE [LARGE SCALE GENOMIC DNA]</scope>
    <source>
        <strain evidence="4 5">M5HDSG1-1</strain>
    </source>
</reference>
<feature type="domain" description="GTPase-associated protein 1 N-terminal" evidence="2">
    <location>
        <begin position="6"/>
        <end position="128"/>
    </location>
</feature>
<dbReference type="Pfam" id="PF20014">
    <property type="entry name" value="GAP1-M"/>
    <property type="match status" value="1"/>
</dbReference>
<keyword evidence="1" id="KW-0472">Membrane</keyword>
<name>A0A3S2W4W1_9BACI</name>